<dbReference type="KEGG" id="bcv:Bcav_1394"/>
<keyword evidence="3" id="KW-0804">Transcription</keyword>
<evidence type="ECO:0000259" key="4">
    <source>
        <dbReference type="PROSITE" id="PS51071"/>
    </source>
</evidence>
<evidence type="ECO:0000313" key="7">
    <source>
        <dbReference type="Proteomes" id="UP000007962"/>
    </source>
</evidence>
<gene>
    <name evidence="6" type="ordered locus">Bcav_1394</name>
</gene>
<dbReference type="InterPro" id="IPR009057">
    <property type="entry name" value="Homeodomain-like_sf"/>
</dbReference>
<evidence type="ECO:0000313" key="6">
    <source>
        <dbReference type="EMBL" id="ACQ79653.1"/>
    </source>
</evidence>
<evidence type="ECO:0000259" key="5">
    <source>
        <dbReference type="PROSITE" id="PS51464"/>
    </source>
</evidence>
<keyword evidence="1" id="KW-0805">Transcription regulation</keyword>
<evidence type="ECO:0000256" key="2">
    <source>
        <dbReference type="ARBA" id="ARBA00023125"/>
    </source>
</evidence>
<name>C5C2G7_BEUC1</name>
<dbReference type="Pfam" id="PF01380">
    <property type="entry name" value="SIS"/>
    <property type="match status" value="1"/>
</dbReference>
<accession>C5C2G7</accession>
<dbReference type="InterPro" id="IPR001347">
    <property type="entry name" value="SIS_dom"/>
</dbReference>
<dbReference type="InterPro" id="IPR047640">
    <property type="entry name" value="RpiR-like"/>
</dbReference>
<dbReference type="Pfam" id="PF01418">
    <property type="entry name" value="HTH_6"/>
    <property type="match status" value="1"/>
</dbReference>
<evidence type="ECO:0000256" key="1">
    <source>
        <dbReference type="ARBA" id="ARBA00023015"/>
    </source>
</evidence>
<dbReference type="InterPro" id="IPR036388">
    <property type="entry name" value="WH-like_DNA-bd_sf"/>
</dbReference>
<dbReference type="Proteomes" id="UP000007962">
    <property type="component" value="Chromosome"/>
</dbReference>
<reference evidence="6 7" key="1">
    <citation type="journal article" date="2009" name="Stand. Genomic Sci.">
        <title>Complete genome sequence of Beutenbergia cavernae type strain (HKI 0122).</title>
        <authorList>
            <person name="Land M."/>
            <person name="Pukall R."/>
            <person name="Abt B."/>
            <person name="Goker M."/>
            <person name="Rohde M."/>
            <person name="Glavina Del Rio T."/>
            <person name="Tice H."/>
            <person name="Copeland A."/>
            <person name="Cheng J.F."/>
            <person name="Lucas S."/>
            <person name="Chen F."/>
            <person name="Nolan M."/>
            <person name="Bruce D."/>
            <person name="Goodwin L."/>
            <person name="Pitluck S."/>
            <person name="Ivanova N."/>
            <person name="Mavromatis K."/>
            <person name="Ovchinnikova G."/>
            <person name="Pati A."/>
            <person name="Chen A."/>
            <person name="Palaniappan K."/>
            <person name="Hauser L."/>
            <person name="Chang Y.J."/>
            <person name="Jefferies C.C."/>
            <person name="Saunders E."/>
            <person name="Brettin T."/>
            <person name="Detter J.C."/>
            <person name="Han C."/>
            <person name="Chain P."/>
            <person name="Bristow J."/>
            <person name="Eisen J.A."/>
            <person name="Markowitz V."/>
            <person name="Hugenholtz P."/>
            <person name="Kyrpides N.C."/>
            <person name="Klenk H.P."/>
            <person name="Lapidus A."/>
        </authorList>
    </citation>
    <scope>NUCLEOTIDE SEQUENCE [LARGE SCALE GENOMIC DNA]</scope>
    <source>
        <strain evidence="7">ATCC BAA-8 / DSM 12333 / NBRC 16432</strain>
    </source>
</reference>
<keyword evidence="2" id="KW-0238">DNA-binding</keyword>
<feature type="domain" description="HTH rpiR-type" evidence="4">
    <location>
        <begin position="1"/>
        <end position="77"/>
    </location>
</feature>
<dbReference type="GO" id="GO:1901135">
    <property type="term" value="P:carbohydrate derivative metabolic process"/>
    <property type="evidence" value="ECO:0007669"/>
    <property type="project" value="InterPro"/>
</dbReference>
<dbReference type="Gene3D" id="3.40.50.10490">
    <property type="entry name" value="Glucose-6-phosphate isomerase like protein, domain 1"/>
    <property type="match status" value="1"/>
</dbReference>
<organism evidence="6 7">
    <name type="scientific">Beutenbergia cavernae (strain ATCC BAA-8 / DSM 12333 / CCUG 43141 / JCM 11478 / NBRC 16432 / NCIMB 13614 / HKI 0122)</name>
    <dbReference type="NCBI Taxonomy" id="471853"/>
    <lineage>
        <taxon>Bacteria</taxon>
        <taxon>Bacillati</taxon>
        <taxon>Actinomycetota</taxon>
        <taxon>Actinomycetes</taxon>
        <taxon>Micrococcales</taxon>
        <taxon>Beutenbergiaceae</taxon>
        <taxon>Beutenbergia</taxon>
    </lineage>
</organism>
<dbReference type="SUPFAM" id="SSF46689">
    <property type="entry name" value="Homeodomain-like"/>
    <property type="match status" value="1"/>
</dbReference>
<dbReference type="SUPFAM" id="SSF53697">
    <property type="entry name" value="SIS domain"/>
    <property type="match status" value="1"/>
</dbReference>
<dbReference type="OrthoDB" id="370421at2"/>
<dbReference type="PANTHER" id="PTHR30514:SF1">
    <property type="entry name" value="HTH-TYPE TRANSCRIPTIONAL REGULATOR HEXR-RELATED"/>
    <property type="match status" value="1"/>
</dbReference>
<keyword evidence="7" id="KW-1185">Reference proteome</keyword>
<feature type="domain" description="SIS" evidence="5">
    <location>
        <begin position="127"/>
        <end position="267"/>
    </location>
</feature>
<dbReference type="PROSITE" id="PS51071">
    <property type="entry name" value="HTH_RPIR"/>
    <property type="match status" value="1"/>
</dbReference>
<evidence type="ECO:0000256" key="3">
    <source>
        <dbReference type="ARBA" id="ARBA00023163"/>
    </source>
</evidence>
<dbReference type="GO" id="GO:0003700">
    <property type="term" value="F:DNA-binding transcription factor activity"/>
    <property type="evidence" value="ECO:0007669"/>
    <property type="project" value="InterPro"/>
</dbReference>
<dbReference type="GO" id="GO:0097367">
    <property type="term" value="F:carbohydrate derivative binding"/>
    <property type="evidence" value="ECO:0007669"/>
    <property type="project" value="InterPro"/>
</dbReference>
<protein>
    <submittedName>
        <fullName evidence="6">Transcriptional regulator, RpiR family</fullName>
    </submittedName>
</protein>
<dbReference type="RefSeq" id="WP_015881893.1">
    <property type="nucleotide sequence ID" value="NC_012669.1"/>
</dbReference>
<dbReference type="PANTHER" id="PTHR30514">
    <property type="entry name" value="GLUCOKINASE"/>
    <property type="match status" value="1"/>
</dbReference>
<dbReference type="GO" id="GO:0003677">
    <property type="term" value="F:DNA binding"/>
    <property type="evidence" value="ECO:0007669"/>
    <property type="project" value="UniProtKB-KW"/>
</dbReference>
<dbReference type="Gene3D" id="1.10.10.10">
    <property type="entry name" value="Winged helix-like DNA-binding domain superfamily/Winged helix DNA-binding domain"/>
    <property type="match status" value="1"/>
</dbReference>
<dbReference type="CDD" id="cd05013">
    <property type="entry name" value="SIS_RpiR"/>
    <property type="match status" value="1"/>
</dbReference>
<dbReference type="STRING" id="471853.Bcav_1394"/>
<dbReference type="EMBL" id="CP001618">
    <property type="protein sequence ID" value="ACQ79653.1"/>
    <property type="molecule type" value="Genomic_DNA"/>
</dbReference>
<dbReference type="PROSITE" id="PS51464">
    <property type="entry name" value="SIS"/>
    <property type="match status" value="1"/>
</dbReference>
<dbReference type="AlphaFoldDB" id="C5C2G7"/>
<dbReference type="InterPro" id="IPR000281">
    <property type="entry name" value="HTH_RpiR"/>
</dbReference>
<dbReference type="InterPro" id="IPR046348">
    <property type="entry name" value="SIS_dom_sf"/>
</dbReference>
<dbReference type="InterPro" id="IPR035472">
    <property type="entry name" value="RpiR-like_SIS"/>
</dbReference>
<sequence length="285" mass="30336">MSIQSSIQSRLDQFAPSMRRVAEAILERPQVVLEKTISELASQCETSETTIVRFCRTLGLTGYVQLRLELATEIGRENAQRGELGDHGADILAEDGLAAMAAKIAFTDTLGIEETLASLDIEHLERVVDAIDTAGRSVTYGVGSSGSSAADLQRKLFRIGRVAFTFDDPHDAVTAAALSSPGDVAVAFSHSGATREALAFLATAGKHGARTVAVTNSAESALARAADIVLVTSVRETQFRSGAMASRIAQLMIVDCIFVGVAQRRYDQTVDALKSTYAAAQELRS</sequence>
<dbReference type="HOGENOM" id="CLU_055769_0_1_11"/>
<dbReference type="eggNOG" id="COG1737">
    <property type="taxonomic scope" value="Bacteria"/>
</dbReference>
<proteinExistence type="predicted"/>